<dbReference type="EMBL" id="BAAAZA010000006">
    <property type="protein sequence ID" value="GAA3861263.1"/>
    <property type="molecule type" value="Genomic_DNA"/>
</dbReference>
<keyword evidence="2" id="KW-1185">Reference proteome</keyword>
<comment type="caution">
    <text evidence="1">The sequence shown here is derived from an EMBL/GenBank/DDBJ whole genome shotgun (WGS) entry which is preliminary data.</text>
</comment>
<dbReference type="Proteomes" id="UP001501563">
    <property type="component" value="Unassembled WGS sequence"/>
</dbReference>
<proteinExistence type="predicted"/>
<sequence>MRPTGFWTPYGSAGDNRHAAAVGAPGGRTMYANFSAPERIGQRGRADGTVPTRLACAVSFEERQTW</sequence>
<name>A0ABP7K262_9ACTN</name>
<accession>A0ABP7K262</accession>
<reference evidence="2" key="1">
    <citation type="journal article" date="2019" name="Int. J. Syst. Evol. Microbiol.">
        <title>The Global Catalogue of Microorganisms (GCM) 10K type strain sequencing project: providing services to taxonomists for standard genome sequencing and annotation.</title>
        <authorList>
            <consortium name="The Broad Institute Genomics Platform"/>
            <consortium name="The Broad Institute Genome Sequencing Center for Infectious Disease"/>
            <person name="Wu L."/>
            <person name="Ma J."/>
        </authorList>
    </citation>
    <scope>NUCLEOTIDE SEQUENCE [LARGE SCALE GENOMIC DNA]</scope>
    <source>
        <strain evidence="2">JCM 16578</strain>
    </source>
</reference>
<organism evidence="1 2">
    <name type="scientific">Streptomyces lannensis</name>
    <dbReference type="NCBI Taxonomy" id="766498"/>
    <lineage>
        <taxon>Bacteria</taxon>
        <taxon>Bacillati</taxon>
        <taxon>Actinomycetota</taxon>
        <taxon>Actinomycetes</taxon>
        <taxon>Kitasatosporales</taxon>
        <taxon>Streptomycetaceae</taxon>
        <taxon>Streptomyces</taxon>
    </lineage>
</organism>
<evidence type="ECO:0000313" key="2">
    <source>
        <dbReference type="Proteomes" id="UP001501563"/>
    </source>
</evidence>
<evidence type="ECO:0000313" key="1">
    <source>
        <dbReference type="EMBL" id="GAA3861263.1"/>
    </source>
</evidence>
<protein>
    <submittedName>
        <fullName evidence="1">Uncharacterized protein</fullName>
    </submittedName>
</protein>
<gene>
    <name evidence="1" type="ORF">GCM10022207_26250</name>
</gene>